<reference evidence="5 6" key="1">
    <citation type="submission" date="2019-03" db="EMBL/GenBank/DDBJ databases">
        <title>This is whole genome sequence of Paenibacillus sp MS74 strain.</title>
        <authorList>
            <person name="Trinh H.N."/>
        </authorList>
    </citation>
    <scope>NUCLEOTIDE SEQUENCE [LARGE SCALE GENOMIC DNA]</scope>
    <source>
        <strain evidence="5 6">MS74</strain>
    </source>
</reference>
<dbReference type="GO" id="GO:0016791">
    <property type="term" value="F:phosphatase activity"/>
    <property type="evidence" value="ECO:0007669"/>
    <property type="project" value="TreeGrafter"/>
</dbReference>
<dbReference type="Pfam" id="PF13419">
    <property type="entry name" value="HAD_2"/>
    <property type="match status" value="1"/>
</dbReference>
<keyword evidence="6" id="KW-1185">Reference proteome</keyword>
<comment type="cofactor">
    <cofactor evidence="1">
        <name>Mg(2+)</name>
        <dbReference type="ChEBI" id="CHEBI:18420"/>
    </cofactor>
</comment>
<dbReference type="PRINTS" id="PR00413">
    <property type="entry name" value="HADHALOGNASE"/>
</dbReference>
<keyword evidence="2" id="KW-0479">Metal-binding</keyword>
<sequence>MEGAATLKKIDTVLFDLDQTLLDKDQSLTSFANYQYEKFSLARYIPDKKNFIEKFTELNNIVMPKDEVYQKLVDIFNIEGSLCTGLLDDLNNNFHLNSVGFPGLHVMLETLKKGGYKLGIVTNGRDFYQRNKISALGISDYFNDVVTSGAVKIKKPDHAIFKIALSNLRSSSERCVFVGDSLKADVIPAKELGMLAILKSKEYSFTQPDAVCDDLADIPNIINRLSGL</sequence>
<dbReference type="EMBL" id="SMRT01000011">
    <property type="protein sequence ID" value="TDF95182.1"/>
    <property type="molecule type" value="Genomic_DNA"/>
</dbReference>
<dbReference type="SUPFAM" id="SSF56784">
    <property type="entry name" value="HAD-like"/>
    <property type="match status" value="1"/>
</dbReference>
<evidence type="ECO:0000256" key="1">
    <source>
        <dbReference type="ARBA" id="ARBA00001946"/>
    </source>
</evidence>
<dbReference type="InterPro" id="IPR041492">
    <property type="entry name" value="HAD_2"/>
</dbReference>
<name>A0A4R5KJ73_9BACL</name>
<dbReference type="InterPro" id="IPR023214">
    <property type="entry name" value="HAD_sf"/>
</dbReference>
<dbReference type="GO" id="GO:0046872">
    <property type="term" value="F:metal ion binding"/>
    <property type="evidence" value="ECO:0007669"/>
    <property type="project" value="UniProtKB-KW"/>
</dbReference>
<dbReference type="NCBIfam" id="TIGR01549">
    <property type="entry name" value="HAD-SF-IA-v1"/>
    <property type="match status" value="1"/>
</dbReference>
<evidence type="ECO:0000256" key="2">
    <source>
        <dbReference type="ARBA" id="ARBA00022723"/>
    </source>
</evidence>
<dbReference type="Proteomes" id="UP000295636">
    <property type="component" value="Unassembled WGS sequence"/>
</dbReference>
<dbReference type="InterPro" id="IPR036412">
    <property type="entry name" value="HAD-like_sf"/>
</dbReference>
<dbReference type="InterPro" id="IPR006439">
    <property type="entry name" value="HAD-SF_hydro_IA"/>
</dbReference>
<accession>A0A4R5KJ73</accession>
<dbReference type="SFLD" id="SFLDG01129">
    <property type="entry name" value="C1.5:_HAD__Beta-PGM__Phosphata"/>
    <property type="match status" value="1"/>
</dbReference>
<evidence type="ECO:0000313" key="5">
    <source>
        <dbReference type="EMBL" id="TDF95182.1"/>
    </source>
</evidence>
<dbReference type="SFLD" id="SFLDS00003">
    <property type="entry name" value="Haloacid_Dehalogenase"/>
    <property type="match status" value="1"/>
</dbReference>
<dbReference type="PANTHER" id="PTHR46470:SF2">
    <property type="entry name" value="GLYCERALDEHYDE 3-PHOSPHATE PHOSPHATASE"/>
    <property type="match status" value="1"/>
</dbReference>
<dbReference type="InterPro" id="IPR051400">
    <property type="entry name" value="HAD-like_hydrolase"/>
</dbReference>
<keyword evidence="3 5" id="KW-0378">Hydrolase</keyword>
<gene>
    <name evidence="5" type="ORF">E1757_21915</name>
</gene>
<dbReference type="OrthoDB" id="9809962at2"/>
<evidence type="ECO:0000256" key="3">
    <source>
        <dbReference type="ARBA" id="ARBA00022801"/>
    </source>
</evidence>
<organism evidence="5 6">
    <name type="scientific">Paenibacillus piri</name>
    <dbReference type="NCBI Taxonomy" id="2547395"/>
    <lineage>
        <taxon>Bacteria</taxon>
        <taxon>Bacillati</taxon>
        <taxon>Bacillota</taxon>
        <taxon>Bacilli</taxon>
        <taxon>Bacillales</taxon>
        <taxon>Paenibacillaceae</taxon>
        <taxon>Paenibacillus</taxon>
    </lineage>
</organism>
<comment type="caution">
    <text evidence="5">The sequence shown here is derived from an EMBL/GenBank/DDBJ whole genome shotgun (WGS) entry which is preliminary data.</text>
</comment>
<evidence type="ECO:0000313" key="6">
    <source>
        <dbReference type="Proteomes" id="UP000295636"/>
    </source>
</evidence>
<dbReference type="Gene3D" id="3.40.50.1000">
    <property type="entry name" value="HAD superfamily/HAD-like"/>
    <property type="match status" value="1"/>
</dbReference>
<evidence type="ECO:0000256" key="4">
    <source>
        <dbReference type="ARBA" id="ARBA00022842"/>
    </source>
</evidence>
<dbReference type="PANTHER" id="PTHR46470">
    <property type="entry name" value="N-ACYLNEURAMINATE-9-PHOSPHATASE"/>
    <property type="match status" value="1"/>
</dbReference>
<protein>
    <submittedName>
        <fullName evidence="5">HAD family hydrolase</fullName>
    </submittedName>
</protein>
<keyword evidence="4" id="KW-0460">Magnesium</keyword>
<proteinExistence type="predicted"/>
<dbReference type="NCBIfam" id="TIGR01509">
    <property type="entry name" value="HAD-SF-IA-v3"/>
    <property type="match status" value="1"/>
</dbReference>
<dbReference type="AlphaFoldDB" id="A0A4R5KJ73"/>
<dbReference type="Gene3D" id="1.10.150.520">
    <property type="match status" value="1"/>
</dbReference>
<dbReference type="GO" id="GO:0044281">
    <property type="term" value="P:small molecule metabolic process"/>
    <property type="evidence" value="ECO:0007669"/>
    <property type="project" value="UniProtKB-ARBA"/>
</dbReference>